<name>A0A4D5RCQ3_IXOSC</name>
<protein>
    <submittedName>
        <fullName evidence="1">Putative secreted protein</fullName>
    </submittedName>
</protein>
<evidence type="ECO:0000313" key="1">
    <source>
        <dbReference type="EMBL" id="MOY34716.1"/>
    </source>
</evidence>
<reference evidence="1" key="1">
    <citation type="submission" date="2019-04" db="EMBL/GenBank/DDBJ databases">
        <title>An insight into the mialome of Ixodes scapularis.</title>
        <authorList>
            <person name="Ribeiro J.M."/>
            <person name="Mather T.N."/>
            <person name="Karim S."/>
        </authorList>
    </citation>
    <scope>NUCLEOTIDE SEQUENCE</scope>
</reference>
<dbReference type="EMBL" id="GHJT01000745">
    <property type="protein sequence ID" value="MOY34716.1"/>
    <property type="molecule type" value="Transcribed_RNA"/>
</dbReference>
<sequence length="132" mass="15201">MKSHWSIELFLVLPCFFLSLTRWCWFISSTHTLIVSMEHLTLGQKSVFVSEQTLLVLCRLDVMSRHNPFGYAEMIIPHFGGKYVIMHILGGRIERRVGEPLRKGNFSARQPSLLEVSLDPLLSYAWYGDETA</sequence>
<dbReference type="AlphaFoldDB" id="A0A4D5RCQ3"/>
<proteinExistence type="predicted"/>
<accession>A0A4D5RCQ3</accession>
<organism evidence="1">
    <name type="scientific">Ixodes scapularis</name>
    <name type="common">Black-legged tick</name>
    <name type="synonym">Deer tick</name>
    <dbReference type="NCBI Taxonomy" id="6945"/>
    <lineage>
        <taxon>Eukaryota</taxon>
        <taxon>Metazoa</taxon>
        <taxon>Ecdysozoa</taxon>
        <taxon>Arthropoda</taxon>
        <taxon>Chelicerata</taxon>
        <taxon>Arachnida</taxon>
        <taxon>Acari</taxon>
        <taxon>Parasitiformes</taxon>
        <taxon>Ixodida</taxon>
        <taxon>Ixodoidea</taxon>
        <taxon>Ixodidae</taxon>
        <taxon>Ixodinae</taxon>
        <taxon>Ixodes</taxon>
    </lineage>
</organism>